<evidence type="ECO:0000256" key="2">
    <source>
        <dbReference type="ARBA" id="ARBA00022763"/>
    </source>
</evidence>
<accession>A0ABY3XJ31</accession>
<comment type="similarity">
    <text evidence="1">Belongs to the DNA polymerase type-Y family.</text>
</comment>
<dbReference type="InterPro" id="IPR050356">
    <property type="entry name" value="SulA_CellDiv_inhibitor"/>
</dbReference>
<dbReference type="Proteomes" id="UP000829194">
    <property type="component" value="Chromosome"/>
</dbReference>
<dbReference type="RefSeq" id="WP_057942750.1">
    <property type="nucleotide sequence ID" value="NZ_CP011131.1"/>
</dbReference>
<evidence type="ECO:0000313" key="5">
    <source>
        <dbReference type="Proteomes" id="UP000829194"/>
    </source>
</evidence>
<feature type="domain" description="UmuC" evidence="3">
    <location>
        <begin position="16"/>
        <end position="150"/>
    </location>
</feature>
<dbReference type="EMBL" id="CP093547">
    <property type="protein sequence ID" value="UNP31626.1"/>
    <property type="molecule type" value="Genomic_DNA"/>
</dbReference>
<dbReference type="InterPro" id="IPR043128">
    <property type="entry name" value="Rev_trsase/Diguanyl_cyclase"/>
</dbReference>
<keyword evidence="5" id="KW-1185">Reference proteome</keyword>
<dbReference type="Pfam" id="PF00817">
    <property type="entry name" value="IMS"/>
    <property type="match status" value="1"/>
</dbReference>
<dbReference type="PANTHER" id="PTHR35369">
    <property type="entry name" value="BLR3025 PROTEIN-RELATED"/>
    <property type="match status" value="1"/>
</dbReference>
<proteinExistence type="inferred from homology"/>
<dbReference type="Gene3D" id="3.40.1170.60">
    <property type="match status" value="1"/>
</dbReference>
<evidence type="ECO:0000259" key="3">
    <source>
        <dbReference type="Pfam" id="PF00817"/>
    </source>
</evidence>
<sequence length="483" mass="54138">MRWACLLLPQMAMDVVLRNHPHPERPLVLVDGPHARRRLHAVNAAARALGLKPGMSLIAAHAIVDGFQMVEHDPQAVEHARSLLAAWAYRYSSQVSTQFAHAIVLEIGRSRKLFGLWPQLHKRLGEELRELGFRYRMAAAPNPYAARALTNLADGLFFDDDMLLSALGKMPIERCGLDADVVQALQRMGLRKLGAVFALPRAPLARRFGQDVLTRLDALRGEASPPMTYFQPADFFDARIELGHEVESSLALLFPLRRLTADLSAYLSGRDGGVARFKLLLEHEHHSHRERIADSEIAVGLLAPEREAAMLFELARGRLQHAQLPAPVIGLRLLAEELPPFVPARRDLFDPRPQQALPWAQLRERLRARLGDEDVHGLALHPDHRPERAWRRVVGDAPRSNKPTAPAVAAEATRPGWLLAAPEPLREPIARILAGPERIESGWWDQDDVRRDYYLVETARGQRAWAYRDAGGDGPLMLHGWFA</sequence>
<dbReference type="CDD" id="cd03468">
    <property type="entry name" value="PolY_like"/>
    <property type="match status" value="1"/>
</dbReference>
<gene>
    <name evidence="4" type="ORF">MOV92_10415</name>
</gene>
<dbReference type="InterPro" id="IPR043502">
    <property type="entry name" value="DNA/RNA_pol_sf"/>
</dbReference>
<dbReference type="PANTHER" id="PTHR35369:SF2">
    <property type="entry name" value="BLR3025 PROTEIN"/>
    <property type="match status" value="1"/>
</dbReference>
<name>A0ABY3XJ31_9GAMM</name>
<protein>
    <submittedName>
        <fullName evidence="4">DNA polymerase Y family protein</fullName>
    </submittedName>
</protein>
<evidence type="ECO:0000313" key="4">
    <source>
        <dbReference type="EMBL" id="UNP31626.1"/>
    </source>
</evidence>
<reference evidence="4 5" key="1">
    <citation type="submission" date="2022-03" db="EMBL/GenBank/DDBJ databases">
        <title>Complete genome sequence of Lysobacter capsici VKM B-2533 and Lysobacter gummosus 10.1.1, promising sources of lytic agents.</title>
        <authorList>
            <person name="Tarlachkov S.V."/>
            <person name="Kudryakova I.V."/>
            <person name="Afoshin A.S."/>
            <person name="Leontyevskaya E.A."/>
            <person name="Leontyevskaya N.V."/>
        </authorList>
    </citation>
    <scope>NUCLEOTIDE SEQUENCE [LARGE SCALE GENOMIC DNA]</scope>
    <source>
        <strain evidence="4 5">10.1.1</strain>
    </source>
</reference>
<organism evidence="4 5">
    <name type="scientific">Lysobacter gummosus</name>
    <dbReference type="NCBI Taxonomy" id="262324"/>
    <lineage>
        <taxon>Bacteria</taxon>
        <taxon>Pseudomonadati</taxon>
        <taxon>Pseudomonadota</taxon>
        <taxon>Gammaproteobacteria</taxon>
        <taxon>Lysobacterales</taxon>
        <taxon>Lysobacteraceae</taxon>
        <taxon>Lysobacter</taxon>
    </lineage>
</organism>
<dbReference type="Gene3D" id="3.30.70.270">
    <property type="match status" value="1"/>
</dbReference>
<evidence type="ECO:0000256" key="1">
    <source>
        <dbReference type="ARBA" id="ARBA00010945"/>
    </source>
</evidence>
<dbReference type="SUPFAM" id="SSF56672">
    <property type="entry name" value="DNA/RNA polymerases"/>
    <property type="match status" value="1"/>
</dbReference>
<keyword evidence="2" id="KW-0227">DNA damage</keyword>
<dbReference type="InterPro" id="IPR001126">
    <property type="entry name" value="UmuC"/>
</dbReference>